<dbReference type="EMBL" id="CP119311">
    <property type="protein sequence ID" value="WEK34326.1"/>
    <property type="molecule type" value="Genomic_DNA"/>
</dbReference>
<protein>
    <submittedName>
        <fullName evidence="2">DinB family protein</fullName>
    </submittedName>
</protein>
<dbReference type="InterPro" id="IPR034660">
    <property type="entry name" value="DinB/YfiT-like"/>
</dbReference>
<name>A0AAJ6BGN3_9BACT</name>
<dbReference type="Pfam" id="PF12867">
    <property type="entry name" value="DinB_2"/>
    <property type="match status" value="1"/>
</dbReference>
<dbReference type="Gene3D" id="1.20.120.450">
    <property type="entry name" value="dinb family like domain"/>
    <property type="match status" value="1"/>
</dbReference>
<reference evidence="2" key="1">
    <citation type="submission" date="2023-03" db="EMBL/GenBank/DDBJ databases">
        <title>Andean soil-derived lignocellulolytic bacterial consortium as a source of novel taxa and putative plastic-active enzymes.</title>
        <authorList>
            <person name="Diaz-Garcia L."/>
            <person name="Chuvochina M."/>
            <person name="Feuerriegel G."/>
            <person name="Bunk B."/>
            <person name="Sproer C."/>
            <person name="Streit W.R."/>
            <person name="Rodriguez L.M."/>
            <person name="Overmann J."/>
            <person name="Jimenez D.J."/>
        </authorList>
    </citation>
    <scope>NUCLEOTIDE SEQUENCE</scope>
    <source>
        <strain evidence="2">MAG 7</strain>
    </source>
</reference>
<dbReference type="AlphaFoldDB" id="A0AAJ6BGN3"/>
<evidence type="ECO:0000259" key="1">
    <source>
        <dbReference type="Pfam" id="PF12867"/>
    </source>
</evidence>
<gene>
    <name evidence="2" type="ORF">P0Y53_17710</name>
</gene>
<dbReference type="SUPFAM" id="SSF109854">
    <property type="entry name" value="DinB/YfiT-like putative metalloenzymes"/>
    <property type="match status" value="1"/>
</dbReference>
<accession>A0AAJ6BGN3</accession>
<organism evidence="2 3">
    <name type="scientific">Candidatus Pseudobacter hemicellulosilyticus</name>
    <dbReference type="NCBI Taxonomy" id="3121375"/>
    <lineage>
        <taxon>Bacteria</taxon>
        <taxon>Pseudomonadati</taxon>
        <taxon>Bacteroidota</taxon>
        <taxon>Chitinophagia</taxon>
        <taxon>Chitinophagales</taxon>
        <taxon>Chitinophagaceae</taxon>
        <taxon>Pseudobacter</taxon>
    </lineage>
</organism>
<dbReference type="Proteomes" id="UP001220610">
    <property type="component" value="Chromosome"/>
</dbReference>
<proteinExistence type="predicted"/>
<dbReference type="InterPro" id="IPR024775">
    <property type="entry name" value="DinB-like"/>
</dbReference>
<evidence type="ECO:0000313" key="3">
    <source>
        <dbReference type="Proteomes" id="UP001220610"/>
    </source>
</evidence>
<evidence type="ECO:0000313" key="2">
    <source>
        <dbReference type="EMBL" id="WEK34326.1"/>
    </source>
</evidence>
<feature type="domain" description="DinB-like" evidence="1">
    <location>
        <begin position="49"/>
        <end position="162"/>
    </location>
</feature>
<sequence>MTKQDIQQLPEYFDRYIHAAPDMPLTQALETTGNPALMIPLAQLAALGTKTYAPGKWTIPDIVQHLIDTERVLSYRALRLARNDRTPLPGFEQDLFAEYAQATDRSLNDLLQEWRLVRESSKALFWSFSPDMYQRKGICSGMEIAVLSLGYVIAGHPVYHWKIVQERYLPLLQQ</sequence>